<dbReference type="EMBL" id="NBNE01000652">
    <property type="protein sequence ID" value="OWZ18031.1"/>
    <property type="molecule type" value="Genomic_DNA"/>
</dbReference>
<dbReference type="Proteomes" id="UP000198211">
    <property type="component" value="Unassembled WGS sequence"/>
</dbReference>
<proteinExistence type="predicted"/>
<evidence type="ECO:0000313" key="1">
    <source>
        <dbReference type="EMBL" id="OWZ18031.1"/>
    </source>
</evidence>
<comment type="caution">
    <text evidence="1">The sequence shown here is derived from an EMBL/GenBank/DDBJ whole genome shotgun (WGS) entry which is preliminary data.</text>
</comment>
<name>A0A225WJX3_9STRA</name>
<accession>A0A225WJX3</accession>
<gene>
    <name evidence="1" type="ORF">PHMEG_0007936</name>
</gene>
<dbReference type="AlphaFoldDB" id="A0A225WJX3"/>
<organism evidence="1 2">
    <name type="scientific">Phytophthora megakarya</name>
    <dbReference type="NCBI Taxonomy" id="4795"/>
    <lineage>
        <taxon>Eukaryota</taxon>
        <taxon>Sar</taxon>
        <taxon>Stramenopiles</taxon>
        <taxon>Oomycota</taxon>
        <taxon>Peronosporomycetes</taxon>
        <taxon>Peronosporales</taxon>
        <taxon>Peronosporaceae</taxon>
        <taxon>Phytophthora</taxon>
    </lineage>
</organism>
<keyword evidence="2" id="KW-1185">Reference proteome</keyword>
<protein>
    <submittedName>
        <fullName evidence="1">Uncharacterized protein</fullName>
    </submittedName>
</protein>
<sequence length="87" mass="10195">MCQYMARKALTQPQILQDQSRPKPTQIESDPQLFEGNGSDDLEFWIFCTEQYYSEFQNEVQHVASSSFSEIVLQKLGVFAQEWFHDV</sequence>
<evidence type="ECO:0000313" key="2">
    <source>
        <dbReference type="Proteomes" id="UP000198211"/>
    </source>
</evidence>
<dbReference type="OrthoDB" id="129314at2759"/>
<reference evidence="2" key="1">
    <citation type="submission" date="2017-03" db="EMBL/GenBank/DDBJ databases">
        <title>Phytopthora megakarya and P. palmivora, two closely related causual agents of cacao black pod achieved similar genome size and gene model numbers by different mechanisms.</title>
        <authorList>
            <person name="Ali S."/>
            <person name="Shao J."/>
            <person name="Larry D.J."/>
            <person name="Kronmiller B."/>
            <person name="Shen D."/>
            <person name="Strem M.D."/>
            <person name="Melnick R.L."/>
            <person name="Guiltinan M.J."/>
            <person name="Tyler B.M."/>
            <person name="Meinhardt L.W."/>
            <person name="Bailey B.A."/>
        </authorList>
    </citation>
    <scope>NUCLEOTIDE SEQUENCE [LARGE SCALE GENOMIC DNA]</scope>
    <source>
        <strain evidence="2">zdho120</strain>
    </source>
</reference>